<keyword evidence="3" id="KW-1185">Reference proteome</keyword>
<evidence type="ECO:0000256" key="1">
    <source>
        <dbReference type="SAM" id="SignalP"/>
    </source>
</evidence>
<dbReference type="InParanoid" id="F4RKS5"/>
<dbReference type="GeneID" id="18926494"/>
<dbReference type="RefSeq" id="XP_007409949.1">
    <property type="nucleotide sequence ID" value="XM_007409887.1"/>
</dbReference>
<feature type="chain" id="PRO_5003320848" evidence="1">
    <location>
        <begin position="23"/>
        <end position="129"/>
    </location>
</feature>
<dbReference type="OrthoDB" id="10410776at2759"/>
<dbReference type="AlphaFoldDB" id="F4RKS5"/>
<sequence length="129" mass="14373">MFHHSVLKVLVLLSTFFLCTFANSISVDCRYAYGGNDGGFTSCQSGDSADTQHACQVNSCYSGKNQWVNIDKCVLEDSSNQNSSQQSCKDYMWEDDTRTFSCTNLKDQTFHCSSTPEKIAYIKCGICNP</sequence>
<accession>F4RKS5</accession>
<name>F4RKS5_MELLP</name>
<proteinExistence type="predicted"/>
<dbReference type="EMBL" id="GL883106">
    <property type="protein sequence ID" value="EGG06989.1"/>
    <property type="molecule type" value="Genomic_DNA"/>
</dbReference>
<dbReference type="VEuPathDB" id="FungiDB:MELLADRAFT_123841"/>
<keyword evidence="1" id="KW-0732">Signal</keyword>
<protein>
    <submittedName>
        <fullName evidence="2">Secreted protein</fullName>
    </submittedName>
</protein>
<gene>
    <name evidence="2" type="ORF">MELLADRAFT_123841</name>
</gene>
<dbReference type="HOGENOM" id="CLU_150810_2_0_1"/>
<evidence type="ECO:0000313" key="2">
    <source>
        <dbReference type="EMBL" id="EGG06989.1"/>
    </source>
</evidence>
<dbReference type="Proteomes" id="UP000001072">
    <property type="component" value="Unassembled WGS sequence"/>
</dbReference>
<dbReference type="KEGG" id="mlr:MELLADRAFT_123841"/>
<feature type="signal peptide" evidence="1">
    <location>
        <begin position="1"/>
        <end position="22"/>
    </location>
</feature>
<reference evidence="3" key="1">
    <citation type="journal article" date="2011" name="Proc. Natl. Acad. Sci. U.S.A.">
        <title>Obligate biotrophy features unraveled by the genomic analysis of rust fungi.</title>
        <authorList>
            <person name="Duplessis S."/>
            <person name="Cuomo C.A."/>
            <person name="Lin Y.-C."/>
            <person name="Aerts A."/>
            <person name="Tisserant E."/>
            <person name="Veneault-Fourrey C."/>
            <person name="Joly D.L."/>
            <person name="Hacquard S."/>
            <person name="Amselem J."/>
            <person name="Cantarel B.L."/>
            <person name="Chiu R."/>
            <person name="Coutinho P.M."/>
            <person name="Feau N."/>
            <person name="Field M."/>
            <person name="Frey P."/>
            <person name="Gelhaye E."/>
            <person name="Goldberg J."/>
            <person name="Grabherr M.G."/>
            <person name="Kodira C.D."/>
            <person name="Kohler A."/>
            <person name="Kuees U."/>
            <person name="Lindquist E.A."/>
            <person name="Lucas S.M."/>
            <person name="Mago R."/>
            <person name="Mauceli E."/>
            <person name="Morin E."/>
            <person name="Murat C."/>
            <person name="Pangilinan J.L."/>
            <person name="Park R."/>
            <person name="Pearson M."/>
            <person name="Quesneville H."/>
            <person name="Rouhier N."/>
            <person name="Sakthikumar S."/>
            <person name="Salamov A.A."/>
            <person name="Schmutz J."/>
            <person name="Selles B."/>
            <person name="Shapiro H."/>
            <person name="Tanguay P."/>
            <person name="Tuskan G.A."/>
            <person name="Henrissat B."/>
            <person name="Van de Peer Y."/>
            <person name="Rouze P."/>
            <person name="Ellis J.G."/>
            <person name="Dodds P.N."/>
            <person name="Schein J.E."/>
            <person name="Zhong S."/>
            <person name="Hamelin R.C."/>
            <person name="Grigoriev I.V."/>
            <person name="Szabo L.J."/>
            <person name="Martin F."/>
        </authorList>
    </citation>
    <scope>NUCLEOTIDE SEQUENCE [LARGE SCALE GENOMIC DNA]</scope>
    <source>
        <strain evidence="3">98AG31 / pathotype 3-4-7</strain>
    </source>
</reference>
<organism evidence="3">
    <name type="scientific">Melampsora larici-populina (strain 98AG31 / pathotype 3-4-7)</name>
    <name type="common">Poplar leaf rust fungus</name>
    <dbReference type="NCBI Taxonomy" id="747676"/>
    <lineage>
        <taxon>Eukaryota</taxon>
        <taxon>Fungi</taxon>
        <taxon>Dikarya</taxon>
        <taxon>Basidiomycota</taxon>
        <taxon>Pucciniomycotina</taxon>
        <taxon>Pucciniomycetes</taxon>
        <taxon>Pucciniales</taxon>
        <taxon>Melampsoraceae</taxon>
        <taxon>Melampsora</taxon>
    </lineage>
</organism>
<evidence type="ECO:0000313" key="3">
    <source>
        <dbReference type="Proteomes" id="UP000001072"/>
    </source>
</evidence>